<sequence>MDSPVEFPCHVGKGTAVRAHCGLGEEMEGKNQQHGTSQWASPVSATTLAHVPRRMGISVSVPQLPEAIGIYPLSNKNKPGEVKERKGFCWNAAHYMKFMALKGSWV</sequence>
<accession>A0A9D4ALZ3</accession>
<protein>
    <submittedName>
        <fullName evidence="1">Uncharacterized protein</fullName>
    </submittedName>
</protein>
<organism evidence="1 2">
    <name type="scientific">Mauremys mutica</name>
    <name type="common">yellowpond turtle</name>
    <dbReference type="NCBI Taxonomy" id="74926"/>
    <lineage>
        <taxon>Eukaryota</taxon>
        <taxon>Metazoa</taxon>
        <taxon>Chordata</taxon>
        <taxon>Craniata</taxon>
        <taxon>Vertebrata</taxon>
        <taxon>Euteleostomi</taxon>
        <taxon>Archelosauria</taxon>
        <taxon>Testudinata</taxon>
        <taxon>Testudines</taxon>
        <taxon>Cryptodira</taxon>
        <taxon>Durocryptodira</taxon>
        <taxon>Testudinoidea</taxon>
        <taxon>Geoemydidae</taxon>
        <taxon>Geoemydinae</taxon>
        <taxon>Mauremys</taxon>
    </lineage>
</organism>
<proteinExistence type="predicted"/>
<dbReference type="Proteomes" id="UP000827986">
    <property type="component" value="Unassembled WGS sequence"/>
</dbReference>
<evidence type="ECO:0000313" key="1">
    <source>
        <dbReference type="EMBL" id="KAH1165942.1"/>
    </source>
</evidence>
<keyword evidence="2" id="KW-1185">Reference proteome</keyword>
<gene>
    <name evidence="1" type="ORF">KIL84_023501</name>
</gene>
<dbReference type="EMBL" id="JAHDVG010000488">
    <property type="protein sequence ID" value="KAH1165942.1"/>
    <property type="molecule type" value="Genomic_DNA"/>
</dbReference>
<evidence type="ECO:0000313" key="2">
    <source>
        <dbReference type="Proteomes" id="UP000827986"/>
    </source>
</evidence>
<dbReference type="AlphaFoldDB" id="A0A9D4ALZ3"/>
<name>A0A9D4ALZ3_9SAUR</name>
<comment type="caution">
    <text evidence="1">The sequence shown here is derived from an EMBL/GenBank/DDBJ whole genome shotgun (WGS) entry which is preliminary data.</text>
</comment>
<reference evidence="1" key="1">
    <citation type="submission" date="2021-09" db="EMBL/GenBank/DDBJ databases">
        <title>The genome of Mauremys mutica provides insights into the evolution of semi-aquatic lifestyle.</title>
        <authorList>
            <person name="Gong S."/>
            <person name="Gao Y."/>
        </authorList>
    </citation>
    <scope>NUCLEOTIDE SEQUENCE</scope>
    <source>
        <strain evidence="1">MM-2020</strain>
        <tissue evidence="1">Muscle</tissue>
    </source>
</reference>